<protein>
    <submittedName>
        <fullName evidence="2">Beta-Ala-His dipeptidase</fullName>
        <ecNumber evidence="2">3.4.13.20</ecNumber>
    </submittedName>
</protein>
<dbReference type="Gene3D" id="3.40.630.10">
    <property type="entry name" value="Zn peptidases"/>
    <property type="match status" value="2"/>
</dbReference>
<dbReference type="GO" id="GO:0005829">
    <property type="term" value="C:cytosol"/>
    <property type="evidence" value="ECO:0007669"/>
    <property type="project" value="TreeGrafter"/>
</dbReference>
<dbReference type="RefSeq" id="WP_008539562.1">
    <property type="nucleotide sequence ID" value="NZ_CATXHE010000028.1"/>
</dbReference>
<dbReference type="SUPFAM" id="SSF53187">
    <property type="entry name" value="Zn-dependent exopeptidases"/>
    <property type="match status" value="1"/>
</dbReference>
<feature type="domain" description="Peptidase M20 dimerisation" evidence="1">
    <location>
        <begin position="211"/>
        <end position="292"/>
    </location>
</feature>
<dbReference type="EC" id="3.4.13.20" evidence="2"/>
<sequence>MSLTDKEIMDGVLAEFSNLAAIPRKSNHEEAVSNFLKERALSFGCKVVQDEKFNLIIDKDAAKGCETWPRVIIQGHMDMVCVAAKGVQYDPLTSPIKIINDGEFLRADGTSLGADDGIGVAVAMYLLQQDFNHGPIRAIFTVDEEQGMTGAKALDEKYLLDAKYLINCDSEAFDVLTLSSAGSVNVDAERRITWHKPEHRSAYKFVVKDLHGGHSGEAINCGYANAVKIIAQAINSIMKKTEIELASISSLKARNVIPSEAEFVFTSPLSNVKVFDVVVAKITDYLKAAYGNVEKNFTVTCVPCELPERVMSEEDASSIVDFINLSMTGVLKMSQVEEGLVELSANIGPVVTKENAVEISVFPRSAVDALTREIANIYIQLGKRCGIRVVSGEPAPGWPANSDSQLKHVVLETFKEQNGFDMKAKSIHAGLECSYFYAKNPNLDIISIGPNNIDIHSPNERLELKTLVPHVKLIKGVIEKLDK</sequence>
<organism evidence="2 3">
    <name type="scientific">Megamonas funiformis</name>
    <dbReference type="NCBI Taxonomy" id="437897"/>
    <lineage>
        <taxon>Bacteria</taxon>
        <taxon>Bacillati</taxon>
        <taxon>Bacillota</taxon>
        <taxon>Negativicutes</taxon>
        <taxon>Selenomonadales</taxon>
        <taxon>Selenomonadaceae</taxon>
        <taxon>Megamonas</taxon>
    </lineage>
</organism>
<reference evidence="2" key="1">
    <citation type="submission" date="2021-10" db="EMBL/GenBank/DDBJ databases">
        <title>Collection of gut derived symbiotic bacterial strains cultured from healthy donors.</title>
        <authorList>
            <person name="Lin H."/>
            <person name="Littmann E."/>
            <person name="Claire K."/>
            <person name="Pamer E."/>
        </authorList>
    </citation>
    <scope>NUCLEOTIDE SEQUENCE</scope>
    <source>
        <strain evidence="2">MSK.7.16</strain>
    </source>
</reference>
<dbReference type="InterPro" id="IPR001160">
    <property type="entry name" value="Peptidase_M20C"/>
</dbReference>
<evidence type="ECO:0000259" key="1">
    <source>
        <dbReference type="Pfam" id="PF07687"/>
    </source>
</evidence>
<comment type="caution">
    <text evidence="2">The sequence shown here is derived from an EMBL/GenBank/DDBJ whole genome shotgun (WGS) entry which is preliminary data.</text>
</comment>
<name>A0AAW4UA70_9FIRM</name>
<dbReference type="PANTHER" id="PTHR43501:SF1">
    <property type="entry name" value="CYTOSOL NON-SPECIFIC DIPEPTIDASE"/>
    <property type="match status" value="1"/>
</dbReference>
<accession>A0AAW4UA70</accession>
<evidence type="ECO:0000313" key="2">
    <source>
        <dbReference type="EMBL" id="MCB6829439.1"/>
    </source>
</evidence>
<dbReference type="EMBL" id="JAJCGD010000058">
    <property type="protein sequence ID" value="MCB6829439.1"/>
    <property type="molecule type" value="Genomic_DNA"/>
</dbReference>
<keyword evidence="2" id="KW-0645">Protease</keyword>
<dbReference type="PIRSF" id="PIRSF016599">
    <property type="entry name" value="Xaa-His_dipept"/>
    <property type="match status" value="1"/>
</dbReference>
<keyword evidence="2" id="KW-0378">Hydrolase</keyword>
<dbReference type="GO" id="GO:0070573">
    <property type="term" value="F:metallodipeptidase activity"/>
    <property type="evidence" value="ECO:0007669"/>
    <property type="project" value="TreeGrafter"/>
</dbReference>
<dbReference type="GeneID" id="62779635"/>
<dbReference type="InterPro" id="IPR002933">
    <property type="entry name" value="Peptidase_M20"/>
</dbReference>
<dbReference type="PANTHER" id="PTHR43501">
    <property type="entry name" value="CYTOSOL NON-SPECIFIC DIPEPTIDASE"/>
    <property type="match status" value="1"/>
</dbReference>
<dbReference type="NCBIfam" id="TIGR01893">
    <property type="entry name" value="aa-his-dipept"/>
    <property type="match status" value="1"/>
</dbReference>
<dbReference type="AlphaFoldDB" id="A0AAW4UA70"/>
<dbReference type="Pfam" id="PF07687">
    <property type="entry name" value="M20_dimer"/>
    <property type="match status" value="1"/>
</dbReference>
<proteinExistence type="predicted"/>
<dbReference type="PRINTS" id="PR00934">
    <property type="entry name" value="XHISDIPTASE"/>
</dbReference>
<dbReference type="Pfam" id="PF01546">
    <property type="entry name" value="Peptidase_M20"/>
    <property type="match status" value="1"/>
</dbReference>
<dbReference type="FunFam" id="3.40.630.10:FF:000018">
    <property type="entry name" value="Aminoacyl-histidine dipeptidase PepD"/>
    <property type="match status" value="1"/>
</dbReference>
<dbReference type="Proteomes" id="UP001198190">
    <property type="component" value="Unassembled WGS sequence"/>
</dbReference>
<dbReference type="InterPro" id="IPR011650">
    <property type="entry name" value="Peptidase_M20_dimer"/>
</dbReference>
<keyword evidence="2" id="KW-0224">Dipeptidase</keyword>
<dbReference type="GO" id="GO:0006508">
    <property type="term" value="P:proteolysis"/>
    <property type="evidence" value="ECO:0007669"/>
    <property type="project" value="InterPro"/>
</dbReference>
<gene>
    <name evidence="2" type="primary">pepD</name>
    <name evidence="2" type="ORF">LIY65_12175</name>
</gene>
<evidence type="ECO:0000313" key="3">
    <source>
        <dbReference type="Proteomes" id="UP001198190"/>
    </source>
</evidence>